<keyword evidence="2" id="KW-1185">Reference proteome</keyword>
<dbReference type="OrthoDB" id="2431422at2"/>
<gene>
    <name evidence="1" type="ORF">D1970_03340</name>
</gene>
<dbReference type="EMBL" id="QWVT01000008">
    <property type="protein sequence ID" value="RID87883.1"/>
    <property type="molecule type" value="Genomic_DNA"/>
</dbReference>
<dbReference type="AlphaFoldDB" id="A0A398BKI6"/>
<evidence type="ECO:0000313" key="1">
    <source>
        <dbReference type="EMBL" id="RID87883.1"/>
    </source>
</evidence>
<evidence type="ECO:0000313" key="2">
    <source>
        <dbReference type="Proteomes" id="UP000265816"/>
    </source>
</evidence>
<proteinExistence type="predicted"/>
<reference evidence="1 2" key="1">
    <citation type="submission" date="2018-08" db="EMBL/GenBank/DDBJ databases">
        <title>Bacillus jemisoniae sp. nov., Bacillus chryseoplanitiae sp. nov., Bacillus resnikiae sp. nov., and Bacillus frankliniae sp. nov., isolated from Viking spacecraft and associated surfaces.</title>
        <authorList>
            <person name="Seuylemezian A."/>
            <person name="Vaishampayan P."/>
        </authorList>
    </citation>
    <scope>NUCLEOTIDE SEQUENCE [LARGE SCALE GENOMIC DNA]</scope>
    <source>
        <strain evidence="1 2">JJ-247</strain>
    </source>
</reference>
<dbReference type="RefSeq" id="WP_119111455.1">
    <property type="nucleotide sequence ID" value="NZ_CBCSEO010000001.1"/>
</dbReference>
<accession>A0A398BKI6</accession>
<sequence length="485" mass="54651">MRKASIIMLLILIGVFGTVIISQWEAFQEEGRETVQKRERKPSITISVETEKDGLLVKQEVRGLETGKVYRFDYPKMAKEVSCSGKDGRPCERLANYPSSFQIPKKGIIFSYRMAVQEELTSSMFDQWIVQIPDAKEWDIAINVTDKHHAGGSWAAGIPFKGDKQLDLIDYHAFKGENLYPALYWQKNELKNEKVQRGIEVYSVKGKRESAYDFSAIRSLSENGYISVVLGRGTGEKSGSGLIVSEDGILPKILEERVATALITQKIPSLSADERWLIEVLASLYTNQKPNSARAQAVLAELRRKMSEDQLKAFAASFSKENDSVSHQRLDELLSMATGKETRFLFLNKSSNTPFTPLTFFETRTMIVDGKKEGIIMILENGSAPLLPAKEIFSGLGFDVEVKHTQAGSTILLQKDKESYQFFENRSIFLHNGEEYGLLDRPFTVHSGKLFMEPEKIQSIFNVTITGNGEEIRLSHTDGTFKEDK</sequence>
<organism evidence="1 2">
    <name type="scientific">Mesobacillus zeae</name>
    <dbReference type="NCBI Taxonomy" id="1917180"/>
    <lineage>
        <taxon>Bacteria</taxon>
        <taxon>Bacillati</taxon>
        <taxon>Bacillota</taxon>
        <taxon>Bacilli</taxon>
        <taxon>Bacillales</taxon>
        <taxon>Bacillaceae</taxon>
        <taxon>Mesobacillus</taxon>
    </lineage>
</organism>
<name>A0A398BKI6_9BACI</name>
<comment type="caution">
    <text evidence="1">The sequence shown here is derived from an EMBL/GenBank/DDBJ whole genome shotgun (WGS) entry which is preliminary data.</text>
</comment>
<protein>
    <recommendedName>
        <fullName evidence="3">Copper amine oxidase-like N-terminal domain-containing protein</fullName>
    </recommendedName>
</protein>
<evidence type="ECO:0008006" key="3">
    <source>
        <dbReference type="Google" id="ProtNLM"/>
    </source>
</evidence>
<dbReference type="Proteomes" id="UP000265816">
    <property type="component" value="Unassembled WGS sequence"/>
</dbReference>